<evidence type="ECO:0000313" key="11">
    <source>
        <dbReference type="EMBL" id="QHH08986.1"/>
    </source>
</evidence>
<organism evidence="10 14">
    <name type="scientific">Vibrio parahaemolyticus</name>
    <dbReference type="NCBI Taxonomy" id="670"/>
    <lineage>
        <taxon>Bacteria</taxon>
        <taxon>Pseudomonadati</taxon>
        <taxon>Pseudomonadota</taxon>
        <taxon>Gammaproteobacteria</taxon>
        <taxon>Vibrionales</taxon>
        <taxon>Vibrionaceae</taxon>
        <taxon>Vibrio</taxon>
    </lineage>
</organism>
<dbReference type="Pfam" id="PF03466">
    <property type="entry name" value="LysR_substrate"/>
    <property type="match status" value="1"/>
</dbReference>
<accession>A0A242V6J1</accession>
<evidence type="ECO:0000313" key="13">
    <source>
        <dbReference type="Proteomes" id="UP000464718"/>
    </source>
</evidence>
<evidence type="ECO:0000313" key="8">
    <source>
        <dbReference type="EMBL" id="KOY42105.1"/>
    </source>
</evidence>
<dbReference type="Proteomes" id="UP000856022">
    <property type="component" value="Unassembled WGS sequence"/>
</dbReference>
<dbReference type="Proteomes" id="UP000555836">
    <property type="component" value="Unassembled WGS sequence"/>
</dbReference>
<evidence type="ECO:0000313" key="12">
    <source>
        <dbReference type="Proteomes" id="UP000037697"/>
    </source>
</evidence>
<sequence>MFTIEQLQAFVATSESGSFSAAARKLGRAQSVISQHIMNMELDCGVDLFDRSGRYPKLTENGHALMPYAQAAISQLDRLNNKATQLFSAQASELVLAIDEGIPLTRLPDVLKNLEQQFPQLQVECLTASSPDIIELVKSERATTGIILSDLQMPRHIDFTNLGNIAFDVYVSSDHPLAAQRITHIDQLKQYRQLVIRSKSAEPGSLNQALSPDIWYADNYYILLELANKGFGWCFLPEHLVADSPNTLKKVGDDFTKLAWQVNVDLIQHQKWHSDPLHQQAKAELITLFEQTVK</sequence>
<reference evidence="6" key="4">
    <citation type="submission" date="2019-12" db="EMBL/GenBank/DDBJ databases">
        <authorList>
            <consortium name="NCBI Pathogen Detection Project"/>
        </authorList>
    </citation>
    <scope>NUCLEOTIDE SEQUENCE</scope>
    <source>
        <strain evidence="6">1930</strain>
    </source>
</reference>
<name>A0A242V6J1_VIBPH</name>
<dbReference type="InterPro" id="IPR036390">
    <property type="entry name" value="WH_DNA-bd_sf"/>
</dbReference>
<reference evidence="8 12" key="1">
    <citation type="submission" date="2015-07" db="EMBL/GenBank/DDBJ databases">
        <title>Foodborne Vibrio parahaemolyticus Isolates.</title>
        <authorList>
            <person name="Ronholm J."/>
            <person name="Petronella N."/>
            <person name="Kenwell R."/>
            <person name="Banerjee S."/>
        </authorList>
    </citation>
    <scope>NUCLEOTIDE SEQUENCE [LARGE SCALE GENOMIC DNA]</scope>
    <source>
        <strain evidence="8 12">HS-06-05</strain>
    </source>
</reference>
<evidence type="ECO:0000256" key="2">
    <source>
        <dbReference type="ARBA" id="ARBA00023015"/>
    </source>
</evidence>
<feature type="domain" description="HTH lysR-type" evidence="5">
    <location>
        <begin position="2"/>
        <end position="59"/>
    </location>
</feature>
<dbReference type="FunFam" id="1.10.10.10:FF:000001">
    <property type="entry name" value="LysR family transcriptional regulator"/>
    <property type="match status" value="1"/>
</dbReference>
<evidence type="ECO:0000313" key="10">
    <source>
        <dbReference type="EMBL" id="NMU86406.1"/>
    </source>
</evidence>
<evidence type="ECO:0000313" key="6">
    <source>
        <dbReference type="EMBL" id="HAS6678696.1"/>
    </source>
</evidence>
<evidence type="ECO:0000313" key="14">
    <source>
        <dbReference type="Proteomes" id="UP000518904"/>
    </source>
</evidence>
<dbReference type="EMBL" id="CP034298">
    <property type="protein sequence ID" value="QHH08986.1"/>
    <property type="molecule type" value="Genomic_DNA"/>
</dbReference>
<dbReference type="EMBL" id="LIRS01000018">
    <property type="protein sequence ID" value="KOY42105.1"/>
    <property type="molecule type" value="Genomic_DNA"/>
</dbReference>
<dbReference type="Pfam" id="PF00126">
    <property type="entry name" value="HTH_1"/>
    <property type="match status" value="1"/>
</dbReference>
<evidence type="ECO:0000313" key="7">
    <source>
        <dbReference type="EMBL" id="HAS6680468.1"/>
    </source>
</evidence>
<dbReference type="GO" id="GO:0003700">
    <property type="term" value="F:DNA-binding transcription factor activity"/>
    <property type="evidence" value="ECO:0007669"/>
    <property type="project" value="InterPro"/>
</dbReference>
<dbReference type="PANTHER" id="PTHR30126:SF91">
    <property type="entry name" value="LYSR FAMILY TRANSCRIPTIONAL REGULATOR"/>
    <property type="match status" value="1"/>
</dbReference>
<dbReference type="InterPro" id="IPR036388">
    <property type="entry name" value="WH-like_DNA-bd_sf"/>
</dbReference>
<dbReference type="EMBL" id="DACQKT010000009">
    <property type="protein sequence ID" value="HAS6678696.1"/>
    <property type="molecule type" value="Genomic_DNA"/>
</dbReference>
<dbReference type="SUPFAM" id="SSF46785">
    <property type="entry name" value="Winged helix' DNA-binding domain"/>
    <property type="match status" value="1"/>
</dbReference>
<dbReference type="InterPro" id="IPR005119">
    <property type="entry name" value="LysR_subst-bd"/>
</dbReference>
<dbReference type="SUPFAM" id="SSF53850">
    <property type="entry name" value="Periplasmic binding protein-like II"/>
    <property type="match status" value="1"/>
</dbReference>
<dbReference type="Gene3D" id="3.40.190.290">
    <property type="match status" value="1"/>
</dbReference>
<evidence type="ECO:0000256" key="4">
    <source>
        <dbReference type="ARBA" id="ARBA00023163"/>
    </source>
</evidence>
<evidence type="ECO:0000256" key="3">
    <source>
        <dbReference type="ARBA" id="ARBA00023125"/>
    </source>
</evidence>
<dbReference type="GO" id="GO:0000976">
    <property type="term" value="F:transcription cis-regulatory region binding"/>
    <property type="evidence" value="ECO:0007669"/>
    <property type="project" value="TreeGrafter"/>
</dbReference>
<evidence type="ECO:0000256" key="1">
    <source>
        <dbReference type="ARBA" id="ARBA00009437"/>
    </source>
</evidence>
<dbReference type="RefSeq" id="WP_021449272.1">
    <property type="nucleotide sequence ID" value="NZ_CAMFHI010000007.1"/>
</dbReference>
<evidence type="ECO:0000313" key="15">
    <source>
        <dbReference type="Proteomes" id="UP000555836"/>
    </source>
</evidence>
<comment type="similarity">
    <text evidence="1">Belongs to the LysR transcriptional regulatory family.</text>
</comment>
<evidence type="ECO:0000259" key="5">
    <source>
        <dbReference type="PROSITE" id="PS50931"/>
    </source>
</evidence>
<keyword evidence="4" id="KW-0804">Transcription</keyword>
<evidence type="ECO:0000313" key="9">
    <source>
        <dbReference type="EMBL" id="NMU28120.1"/>
    </source>
</evidence>
<dbReference type="Proteomes" id="UP000518904">
    <property type="component" value="Unassembled WGS sequence"/>
</dbReference>
<dbReference type="EMBL" id="JABCLD010001917">
    <property type="protein sequence ID" value="NMU28120.1"/>
    <property type="molecule type" value="Genomic_DNA"/>
</dbReference>
<keyword evidence="3" id="KW-0238">DNA-binding</keyword>
<keyword evidence="2" id="KW-0805">Transcription regulation</keyword>
<reference evidence="11 13" key="3">
    <citation type="submission" date="2018-12" db="EMBL/GenBank/DDBJ databases">
        <title>Genomic insights into the evolutionary origins and pathogenicity of five Vibrio parahaemolyticus strains isolated from the shrimp with acute hepatopancreatic necrosis disease (AHPND).</title>
        <authorList>
            <person name="Yang Q."/>
            <person name="Dong X."/>
            <person name="Xie G."/>
            <person name="Fu S."/>
            <person name="Zou P."/>
            <person name="Sun J."/>
            <person name="Wang Y."/>
            <person name="Huang J."/>
        </authorList>
    </citation>
    <scope>NUCLEOTIDE SEQUENCE [LARGE SCALE GENOMIC DNA]</scope>
    <source>
        <strain evidence="11 13">20160303005-1</strain>
    </source>
</reference>
<dbReference type="Proteomes" id="UP000464718">
    <property type="component" value="Chromosome i"/>
</dbReference>
<reference evidence="6" key="2">
    <citation type="journal article" date="2018" name="Genome Biol.">
        <title>SKESA: strategic k-mer extension for scrupulous assemblies.</title>
        <authorList>
            <person name="Souvorov A."/>
            <person name="Agarwala R."/>
            <person name="Lipman D.J."/>
        </authorList>
    </citation>
    <scope>NUCLEOTIDE SEQUENCE</scope>
    <source>
        <strain evidence="6">1930</strain>
    </source>
</reference>
<proteinExistence type="inferred from homology"/>
<dbReference type="AlphaFoldDB" id="A0A242V6J1"/>
<dbReference type="PROSITE" id="PS50931">
    <property type="entry name" value="HTH_LYSR"/>
    <property type="match status" value="1"/>
</dbReference>
<dbReference type="PANTHER" id="PTHR30126">
    <property type="entry name" value="HTH-TYPE TRANSCRIPTIONAL REGULATOR"/>
    <property type="match status" value="1"/>
</dbReference>
<dbReference type="Proteomes" id="UP000037697">
    <property type="component" value="Unassembled WGS sequence"/>
</dbReference>
<protein>
    <submittedName>
        <fullName evidence="10">LysR family transcriptional regulator</fullName>
    </submittedName>
</protein>
<dbReference type="Gene3D" id="1.10.10.10">
    <property type="entry name" value="Winged helix-like DNA-binding domain superfamily/Winged helix DNA-binding domain"/>
    <property type="match status" value="1"/>
</dbReference>
<gene>
    <name evidence="8" type="ORF">ACX05_03445</name>
    <name evidence="11" type="ORF">EHC69_06245</name>
    <name evidence="10" type="ORF">HKB16_26505</name>
    <name evidence="9" type="ORF">HKB21_21145</name>
    <name evidence="6" type="ORF">I7278_17980</name>
    <name evidence="7" type="ORF">I7278_27310</name>
</gene>
<reference evidence="14 15" key="5">
    <citation type="submission" date="2020-04" db="EMBL/GenBank/DDBJ databases">
        <title>Whole-genome sequencing of Vibrio spp. from China reveals different genetic environments of blaCTX-M-14 among diverse lineages.</title>
        <authorList>
            <person name="Zheng Z."/>
            <person name="Ye L."/>
            <person name="Chen S."/>
        </authorList>
    </citation>
    <scope>NUCLEOTIDE SEQUENCE [LARGE SCALE GENOMIC DNA]</scope>
    <source>
        <strain evidence="10 14">Vb0551</strain>
        <strain evidence="9 15">Vb0574</strain>
    </source>
</reference>
<dbReference type="InterPro" id="IPR000847">
    <property type="entry name" value="LysR_HTH_N"/>
</dbReference>
<dbReference type="EMBL" id="JABCLB010002390">
    <property type="protein sequence ID" value="NMU86406.1"/>
    <property type="molecule type" value="Genomic_DNA"/>
</dbReference>
<dbReference type="CDD" id="cd05466">
    <property type="entry name" value="PBP2_LTTR_substrate"/>
    <property type="match status" value="1"/>
</dbReference>
<dbReference type="EMBL" id="DACQKT010000082">
    <property type="protein sequence ID" value="HAS6680468.1"/>
    <property type="molecule type" value="Genomic_DNA"/>
</dbReference>